<evidence type="ECO:0000256" key="2">
    <source>
        <dbReference type="ARBA" id="ARBA00023002"/>
    </source>
</evidence>
<accession>C5C346</accession>
<dbReference type="EMBL" id="CP001618">
    <property type="protein sequence ID" value="ACQ79745.1"/>
    <property type="molecule type" value="Genomic_DNA"/>
</dbReference>
<evidence type="ECO:0000313" key="5">
    <source>
        <dbReference type="EMBL" id="ACQ79745.1"/>
    </source>
</evidence>
<dbReference type="Gene3D" id="3.40.50.720">
    <property type="entry name" value="NAD(P)-binding Rossmann-like Domain"/>
    <property type="match status" value="1"/>
</dbReference>
<dbReference type="KEGG" id="bcv:Bcav_1489"/>
<name>C5C346_BEUC1</name>
<organism evidence="5 6">
    <name type="scientific">Beutenbergia cavernae (strain ATCC BAA-8 / DSM 12333 / CCUG 43141 / JCM 11478 / NBRC 16432 / NCIMB 13614 / HKI 0122)</name>
    <dbReference type="NCBI Taxonomy" id="471853"/>
    <lineage>
        <taxon>Bacteria</taxon>
        <taxon>Bacillati</taxon>
        <taxon>Actinomycetota</taxon>
        <taxon>Actinomycetes</taxon>
        <taxon>Micrococcales</taxon>
        <taxon>Beutenbergiaceae</taxon>
        <taxon>Beutenbergia</taxon>
    </lineage>
</organism>
<dbReference type="SUPFAM" id="SSF50129">
    <property type="entry name" value="GroES-like"/>
    <property type="match status" value="1"/>
</dbReference>
<dbReference type="Proteomes" id="UP000007962">
    <property type="component" value="Chromosome"/>
</dbReference>
<sequence length="373" mass="38781">MGDLSTATATRTDTPLPEVMTAVRWWARGDVRVDSVAVPGDLETGWVLVEVEACGICGTDLEEYLHGPIVSPVEPHPLTGAQVPVTLGHETVGRIVRSNDPDAPPVGTLVAVEGNRFCGECFWCLRREFPLCRMLGSLGQMGDGGLADYLAAPGYMCVPLPAGLPAAEATLVEPLSVVVRALRRRARIADGSIAVVGAGTLGLLAVQAAKAMGARDVVAIDPQPGRRALALTLGADAALDVDEVHLLADRYPAGGPDWALECAGSTAAAETALGLVRRGGTAVLVGVHDAPIPVNMLRLVLDERTITASVSHVWDEDFPEAIRLLSSGAVTAAPLVTSVIPLSRTVADGMDVLARGGSDQIKIVVVPDSKVPS</sequence>
<gene>
    <name evidence="5" type="ordered locus">Bcav_1489</name>
</gene>
<dbReference type="PANTHER" id="PTHR43401:SF2">
    <property type="entry name" value="L-THREONINE 3-DEHYDROGENASE"/>
    <property type="match status" value="1"/>
</dbReference>
<dbReference type="InterPro" id="IPR013154">
    <property type="entry name" value="ADH-like_N"/>
</dbReference>
<dbReference type="eggNOG" id="COG1063">
    <property type="taxonomic scope" value="Bacteria"/>
</dbReference>
<dbReference type="InterPro" id="IPR011032">
    <property type="entry name" value="GroES-like_sf"/>
</dbReference>
<dbReference type="Pfam" id="PF08240">
    <property type="entry name" value="ADH_N"/>
    <property type="match status" value="1"/>
</dbReference>
<dbReference type="HOGENOM" id="CLU_026673_11_0_11"/>
<feature type="domain" description="Alcohol dehydrogenase-like C-terminal" evidence="3">
    <location>
        <begin position="201"/>
        <end position="326"/>
    </location>
</feature>
<dbReference type="CDD" id="cd08233">
    <property type="entry name" value="butanediol_DH_like"/>
    <property type="match status" value="1"/>
</dbReference>
<keyword evidence="2" id="KW-0560">Oxidoreductase</keyword>
<dbReference type="OrthoDB" id="9797931at2"/>
<comment type="cofactor">
    <cofactor evidence="1">
        <name>Zn(2+)</name>
        <dbReference type="ChEBI" id="CHEBI:29105"/>
    </cofactor>
</comment>
<dbReference type="SUPFAM" id="SSF51735">
    <property type="entry name" value="NAD(P)-binding Rossmann-fold domains"/>
    <property type="match status" value="1"/>
</dbReference>
<evidence type="ECO:0000259" key="3">
    <source>
        <dbReference type="Pfam" id="PF00107"/>
    </source>
</evidence>
<dbReference type="AlphaFoldDB" id="C5C346"/>
<dbReference type="Pfam" id="PF00107">
    <property type="entry name" value="ADH_zinc_N"/>
    <property type="match status" value="1"/>
</dbReference>
<dbReference type="RefSeq" id="WP_015881985.1">
    <property type="nucleotide sequence ID" value="NC_012669.1"/>
</dbReference>
<feature type="domain" description="Alcohol dehydrogenase-like N-terminal" evidence="4">
    <location>
        <begin position="44"/>
        <end position="161"/>
    </location>
</feature>
<dbReference type="InterPro" id="IPR036291">
    <property type="entry name" value="NAD(P)-bd_dom_sf"/>
</dbReference>
<dbReference type="STRING" id="471853.Bcav_1489"/>
<evidence type="ECO:0000256" key="1">
    <source>
        <dbReference type="ARBA" id="ARBA00001947"/>
    </source>
</evidence>
<keyword evidence="6" id="KW-1185">Reference proteome</keyword>
<dbReference type="InterPro" id="IPR013149">
    <property type="entry name" value="ADH-like_C"/>
</dbReference>
<evidence type="ECO:0000313" key="6">
    <source>
        <dbReference type="Proteomes" id="UP000007962"/>
    </source>
</evidence>
<dbReference type="GO" id="GO:0016491">
    <property type="term" value="F:oxidoreductase activity"/>
    <property type="evidence" value="ECO:0007669"/>
    <property type="project" value="UniProtKB-KW"/>
</dbReference>
<evidence type="ECO:0000259" key="4">
    <source>
        <dbReference type="Pfam" id="PF08240"/>
    </source>
</evidence>
<dbReference type="PANTHER" id="PTHR43401">
    <property type="entry name" value="L-THREONINE 3-DEHYDROGENASE"/>
    <property type="match status" value="1"/>
</dbReference>
<reference evidence="5 6" key="1">
    <citation type="journal article" date="2009" name="Stand. Genomic Sci.">
        <title>Complete genome sequence of Beutenbergia cavernae type strain (HKI 0122).</title>
        <authorList>
            <person name="Land M."/>
            <person name="Pukall R."/>
            <person name="Abt B."/>
            <person name="Goker M."/>
            <person name="Rohde M."/>
            <person name="Glavina Del Rio T."/>
            <person name="Tice H."/>
            <person name="Copeland A."/>
            <person name="Cheng J.F."/>
            <person name="Lucas S."/>
            <person name="Chen F."/>
            <person name="Nolan M."/>
            <person name="Bruce D."/>
            <person name="Goodwin L."/>
            <person name="Pitluck S."/>
            <person name="Ivanova N."/>
            <person name="Mavromatis K."/>
            <person name="Ovchinnikova G."/>
            <person name="Pati A."/>
            <person name="Chen A."/>
            <person name="Palaniappan K."/>
            <person name="Hauser L."/>
            <person name="Chang Y.J."/>
            <person name="Jefferies C.C."/>
            <person name="Saunders E."/>
            <person name="Brettin T."/>
            <person name="Detter J.C."/>
            <person name="Han C."/>
            <person name="Chain P."/>
            <person name="Bristow J."/>
            <person name="Eisen J.A."/>
            <person name="Markowitz V."/>
            <person name="Hugenholtz P."/>
            <person name="Kyrpides N.C."/>
            <person name="Klenk H.P."/>
            <person name="Lapidus A."/>
        </authorList>
    </citation>
    <scope>NUCLEOTIDE SEQUENCE [LARGE SCALE GENOMIC DNA]</scope>
    <source>
        <strain evidence="6">ATCC BAA-8 / DSM 12333 / NBRC 16432</strain>
    </source>
</reference>
<dbReference type="InterPro" id="IPR050129">
    <property type="entry name" value="Zn_alcohol_dh"/>
</dbReference>
<protein>
    <submittedName>
        <fullName evidence="5">Alcohol dehydrogenase zinc-binding domain protein</fullName>
    </submittedName>
</protein>
<dbReference type="Gene3D" id="3.90.180.10">
    <property type="entry name" value="Medium-chain alcohol dehydrogenases, catalytic domain"/>
    <property type="match status" value="1"/>
</dbReference>
<proteinExistence type="predicted"/>